<evidence type="ECO:0000313" key="1">
    <source>
        <dbReference type="EMBL" id="BBD08309.1"/>
    </source>
</evidence>
<dbReference type="PANTHER" id="PTHR35866:SF1">
    <property type="entry name" value="YKGJ FAMILY CYSTEINE CLUSTER PROTEIN"/>
    <property type="match status" value="1"/>
</dbReference>
<accession>A0A2Z6AYI4</accession>
<dbReference type="AlphaFoldDB" id="A0A2Z6AYI4"/>
<dbReference type="Pfam" id="PF03692">
    <property type="entry name" value="CxxCxxCC"/>
    <property type="match status" value="1"/>
</dbReference>
<name>A0A2Z6AYI4_9BACT</name>
<dbReference type="OrthoDB" id="9810361at2"/>
<proteinExistence type="predicted"/>
<evidence type="ECO:0008006" key="3">
    <source>
        <dbReference type="Google" id="ProtNLM"/>
    </source>
</evidence>
<evidence type="ECO:0000313" key="2">
    <source>
        <dbReference type="Proteomes" id="UP000269883"/>
    </source>
</evidence>
<protein>
    <recommendedName>
        <fullName evidence="3">Fe-S oxidoreductase</fullName>
    </recommendedName>
</protein>
<dbReference type="InterPro" id="IPR005358">
    <property type="entry name" value="Puta_zinc/iron-chelating_dom"/>
</dbReference>
<keyword evidence="2" id="KW-1185">Reference proteome</keyword>
<organism evidence="1 2">
    <name type="scientific">Desulfovibrio ferrophilus</name>
    <dbReference type="NCBI Taxonomy" id="241368"/>
    <lineage>
        <taxon>Bacteria</taxon>
        <taxon>Pseudomonadati</taxon>
        <taxon>Thermodesulfobacteriota</taxon>
        <taxon>Desulfovibrionia</taxon>
        <taxon>Desulfovibrionales</taxon>
        <taxon>Desulfovibrionaceae</taxon>
        <taxon>Desulfovibrio</taxon>
    </lineage>
</organism>
<dbReference type="PANTHER" id="PTHR35866">
    <property type="entry name" value="PUTATIVE-RELATED"/>
    <property type="match status" value="1"/>
</dbReference>
<gene>
    <name evidence="1" type="ORF">DFE_1583</name>
</gene>
<sequence length="150" mass="16448">MSEHTAFECQMCGHCCEGTGGIVMATKDRIRLAKHLGLTVEEMLSKYAERVSGKLRLVAGEDGFCIFYKDGKGCSVHLGRPDICRAWPFFRGNLVDESSWEMIQTDCKGVSLEAGHAAFRKQGVAYVLALDVDESDPEAATALRVSDLVE</sequence>
<dbReference type="RefSeq" id="WP_126378301.1">
    <property type="nucleotide sequence ID" value="NZ_AP017378.1"/>
</dbReference>
<dbReference type="EMBL" id="AP017378">
    <property type="protein sequence ID" value="BBD08309.1"/>
    <property type="molecule type" value="Genomic_DNA"/>
</dbReference>
<reference evidence="1 2" key="1">
    <citation type="journal article" date="2018" name="Sci. Adv.">
        <title>Multi-heme cytochromes provide a pathway for survival in energy-limited environments.</title>
        <authorList>
            <person name="Deng X."/>
            <person name="Dohmae N."/>
            <person name="Nealson K.H."/>
            <person name="Hashimoto K."/>
            <person name="Okamoto A."/>
        </authorList>
    </citation>
    <scope>NUCLEOTIDE SEQUENCE [LARGE SCALE GENOMIC DNA]</scope>
    <source>
        <strain evidence="1 2">IS5</strain>
    </source>
</reference>
<dbReference type="KEGG" id="dfl:DFE_1583"/>
<dbReference type="Proteomes" id="UP000269883">
    <property type="component" value="Chromosome"/>
</dbReference>